<reference evidence="8" key="1">
    <citation type="journal article" date="2023" name="PLoS Negl. Trop. Dis.">
        <title>A genome sequence for Biomphalaria pfeifferi, the major vector snail for the human-infecting parasite Schistosoma mansoni.</title>
        <authorList>
            <person name="Bu L."/>
            <person name="Lu L."/>
            <person name="Laidemitt M.R."/>
            <person name="Zhang S.M."/>
            <person name="Mutuku M."/>
            <person name="Mkoji G."/>
            <person name="Steinauer M."/>
            <person name="Loker E.S."/>
        </authorList>
    </citation>
    <scope>NUCLEOTIDE SEQUENCE</scope>
    <source>
        <strain evidence="8">KasaAsao</strain>
    </source>
</reference>
<dbReference type="AlphaFoldDB" id="A0AAD8C9B7"/>
<evidence type="ECO:0000256" key="1">
    <source>
        <dbReference type="ARBA" id="ARBA00004173"/>
    </source>
</evidence>
<evidence type="ECO:0000256" key="4">
    <source>
        <dbReference type="ARBA" id="ARBA00023128"/>
    </source>
</evidence>
<dbReference type="InterPro" id="IPR018305">
    <property type="entry name" value="Ribosomal_m50"/>
</dbReference>
<reference evidence="8" key="2">
    <citation type="submission" date="2023-04" db="EMBL/GenBank/DDBJ databases">
        <authorList>
            <person name="Bu L."/>
            <person name="Lu L."/>
            <person name="Laidemitt M.R."/>
            <person name="Zhang S.M."/>
            <person name="Mutuku M."/>
            <person name="Mkoji G."/>
            <person name="Steinauer M."/>
            <person name="Loker E.S."/>
        </authorList>
    </citation>
    <scope>NUCLEOTIDE SEQUENCE</scope>
    <source>
        <strain evidence="8">KasaAsao</strain>
        <tissue evidence="8">Whole Snail</tissue>
    </source>
</reference>
<comment type="similarity">
    <text evidence="2">Belongs to the mitochondrion-specific ribosomal protein mL50 family.</text>
</comment>
<keyword evidence="5" id="KW-0687">Ribonucleoprotein</keyword>
<protein>
    <recommendedName>
        <fullName evidence="6">Large ribosomal subunit protein mL50</fullName>
    </recommendedName>
    <alternativeName>
        <fullName evidence="7">39S ribosomal protein L50, mitochondrial</fullName>
    </alternativeName>
</protein>
<dbReference type="GO" id="GO:0005762">
    <property type="term" value="C:mitochondrial large ribosomal subunit"/>
    <property type="evidence" value="ECO:0007669"/>
    <property type="project" value="TreeGrafter"/>
</dbReference>
<gene>
    <name evidence="8" type="ORF">Bpfe_001769</name>
</gene>
<evidence type="ECO:0000256" key="5">
    <source>
        <dbReference type="ARBA" id="ARBA00023274"/>
    </source>
</evidence>
<evidence type="ECO:0000313" key="9">
    <source>
        <dbReference type="Proteomes" id="UP001233172"/>
    </source>
</evidence>
<dbReference type="EMBL" id="JASAOG010000004">
    <property type="protein sequence ID" value="KAK0068806.1"/>
    <property type="molecule type" value="Genomic_DNA"/>
</dbReference>
<keyword evidence="4" id="KW-0496">Mitochondrion</keyword>
<dbReference type="Proteomes" id="UP001233172">
    <property type="component" value="Unassembled WGS sequence"/>
</dbReference>
<accession>A0AAD8C9B7</accession>
<sequence>MAASTKVLKLKTVVSHGKQCCSKIFIRNASWTTFFKKPKEENEAIPRKIKPFDGPSTTSRLQSLKKKTVSCSVRGYNPPADVEAKILSIAATIIGFQVDMSYQLNDRLIKFKLLTKLMEEFDHIIPNTELCDLNTLANVVSYFDTPVRDTTSFDDLARQKLPKNLHIQLEPLRFDPETDTFFDGKTAFPNRPTIVSSLKYSKKYKGHSGESRNARSLTNFEEQKQLFEDAEKLNYTVKSS</sequence>
<evidence type="ECO:0000256" key="3">
    <source>
        <dbReference type="ARBA" id="ARBA00022980"/>
    </source>
</evidence>
<evidence type="ECO:0000256" key="2">
    <source>
        <dbReference type="ARBA" id="ARBA00008860"/>
    </source>
</evidence>
<keyword evidence="9" id="KW-1185">Reference proteome</keyword>
<comment type="caution">
    <text evidence="8">The sequence shown here is derived from an EMBL/GenBank/DDBJ whole genome shotgun (WGS) entry which is preliminary data.</text>
</comment>
<dbReference type="PANTHER" id="PTHR31542">
    <property type="entry name" value="39A RIBOSOMAL PROTEIN L50, MITOCHONDRIAL"/>
    <property type="match status" value="1"/>
</dbReference>
<proteinExistence type="inferred from homology"/>
<name>A0AAD8C9B7_BIOPF</name>
<organism evidence="8 9">
    <name type="scientific">Biomphalaria pfeifferi</name>
    <name type="common">Bloodfluke planorb</name>
    <name type="synonym">Freshwater snail</name>
    <dbReference type="NCBI Taxonomy" id="112525"/>
    <lineage>
        <taxon>Eukaryota</taxon>
        <taxon>Metazoa</taxon>
        <taxon>Spiralia</taxon>
        <taxon>Lophotrochozoa</taxon>
        <taxon>Mollusca</taxon>
        <taxon>Gastropoda</taxon>
        <taxon>Heterobranchia</taxon>
        <taxon>Euthyneura</taxon>
        <taxon>Panpulmonata</taxon>
        <taxon>Hygrophila</taxon>
        <taxon>Lymnaeoidea</taxon>
        <taxon>Planorbidae</taxon>
        <taxon>Biomphalaria</taxon>
    </lineage>
</organism>
<comment type="subcellular location">
    <subcellularLocation>
        <location evidence="1">Mitochondrion</location>
    </subcellularLocation>
</comment>
<keyword evidence="3 8" id="KW-0689">Ribosomal protein</keyword>
<dbReference type="PANTHER" id="PTHR31542:SF1">
    <property type="entry name" value="LARGE RIBOSOMAL SUBUNIT PROTEIN ML50"/>
    <property type="match status" value="1"/>
</dbReference>
<dbReference type="Pfam" id="PF10501">
    <property type="entry name" value="Ribosomal_L50"/>
    <property type="match status" value="1"/>
</dbReference>
<evidence type="ECO:0000256" key="7">
    <source>
        <dbReference type="ARBA" id="ARBA00035398"/>
    </source>
</evidence>
<evidence type="ECO:0000256" key="6">
    <source>
        <dbReference type="ARBA" id="ARBA00035183"/>
    </source>
</evidence>
<evidence type="ECO:0000313" key="8">
    <source>
        <dbReference type="EMBL" id="KAK0068806.1"/>
    </source>
</evidence>